<dbReference type="AlphaFoldDB" id="A0A482WTF0"/>
<gene>
    <name evidence="1" type="ORF">LSTR_LSTR014094</name>
</gene>
<dbReference type="Proteomes" id="UP000291343">
    <property type="component" value="Unassembled WGS sequence"/>
</dbReference>
<dbReference type="STRING" id="195883.A0A482WTF0"/>
<evidence type="ECO:0000313" key="1">
    <source>
        <dbReference type="EMBL" id="RZF36783.1"/>
    </source>
</evidence>
<proteinExistence type="predicted"/>
<sequence>MNYAMVFWTYAALFPVEGVVGDPLLNRGFAAAEEVGRGLISRQQSQRLTPVEIRLALAVGCRNAICSKYYVHSVEACDQRVTELNYWTIAIDERNRLESNAEHWNALLLSLRELIEWVIRKDTELTGLGPIGGDSPSLQKQQDDHRAFRRQLEDKRPVVESNLLSGRQYIANEPPLSDTSDTEDISCFCYYCQKFCQIDKTPLQDTLQGILPNPNYLRHCLSRVATSDETLKD</sequence>
<reference evidence="1 2" key="1">
    <citation type="journal article" date="2017" name="Gigascience">
        <title>Genome sequence of the small brown planthopper, Laodelphax striatellus.</title>
        <authorList>
            <person name="Zhu J."/>
            <person name="Jiang F."/>
            <person name="Wang X."/>
            <person name="Yang P."/>
            <person name="Bao Y."/>
            <person name="Zhao W."/>
            <person name="Wang W."/>
            <person name="Lu H."/>
            <person name="Wang Q."/>
            <person name="Cui N."/>
            <person name="Li J."/>
            <person name="Chen X."/>
            <person name="Luo L."/>
            <person name="Yu J."/>
            <person name="Kang L."/>
            <person name="Cui F."/>
        </authorList>
    </citation>
    <scope>NUCLEOTIDE SEQUENCE [LARGE SCALE GENOMIC DNA]</scope>
    <source>
        <strain evidence="1">Lst14</strain>
    </source>
</reference>
<dbReference type="EMBL" id="QKKF02025857">
    <property type="protein sequence ID" value="RZF36783.1"/>
    <property type="molecule type" value="Genomic_DNA"/>
</dbReference>
<dbReference type="SUPFAM" id="SSF46966">
    <property type="entry name" value="Spectrin repeat"/>
    <property type="match status" value="1"/>
</dbReference>
<evidence type="ECO:0000313" key="2">
    <source>
        <dbReference type="Proteomes" id="UP000291343"/>
    </source>
</evidence>
<organism evidence="1 2">
    <name type="scientific">Laodelphax striatellus</name>
    <name type="common">Small brown planthopper</name>
    <name type="synonym">Delphax striatella</name>
    <dbReference type="NCBI Taxonomy" id="195883"/>
    <lineage>
        <taxon>Eukaryota</taxon>
        <taxon>Metazoa</taxon>
        <taxon>Ecdysozoa</taxon>
        <taxon>Arthropoda</taxon>
        <taxon>Hexapoda</taxon>
        <taxon>Insecta</taxon>
        <taxon>Pterygota</taxon>
        <taxon>Neoptera</taxon>
        <taxon>Paraneoptera</taxon>
        <taxon>Hemiptera</taxon>
        <taxon>Auchenorrhyncha</taxon>
        <taxon>Fulgoroidea</taxon>
        <taxon>Delphacidae</taxon>
        <taxon>Criomorphinae</taxon>
        <taxon>Laodelphax</taxon>
    </lineage>
</organism>
<name>A0A482WTF0_LAOST</name>
<comment type="caution">
    <text evidence="1">The sequence shown here is derived from an EMBL/GenBank/DDBJ whole genome shotgun (WGS) entry which is preliminary data.</text>
</comment>
<dbReference type="InParanoid" id="A0A482WTF0"/>
<dbReference type="SMR" id="A0A482WTF0"/>
<dbReference type="OrthoDB" id="10057795at2759"/>
<dbReference type="Gene3D" id="1.20.58.60">
    <property type="match status" value="1"/>
</dbReference>
<protein>
    <submittedName>
        <fullName evidence="1">Uncharacterized protein</fullName>
    </submittedName>
</protein>
<keyword evidence="2" id="KW-1185">Reference proteome</keyword>
<accession>A0A482WTF0</accession>